<accession>A0A645ADE9</accession>
<sequence>MAESMEGKGRFNDRTADDVGKTGMKQKIIFAKQKKLFVLYLLKNIWQKQVKMADMLMRYQQWILWDFKFKNILYAG</sequence>
<proteinExistence type="predicted"/>
<protein>
    <submittedName>
        <fullName evidence="1">Uncharacterized protein</fullName>
    </submittedName>
</protein>
<dbReference type="AlphaFoldDB" id="A0A645ADE9"/>
<organism evidence="1">
    <name type="scientific">bioreactor metagenome</name>
    <dbReference type="NCBI Taxonomy" id="1076179"/>
    <lineage>
        <taxon>unclassified sequences</taxon>
        <taxon>metagenomes</taxon>
        <taxon>ecological metagenomes</taxon>
    </lineage>
</organism>
<comment type="caution">
    <text evidence="1">The sequence shown here is derived from an EMBL/GenBank/DDBJ whole genome shotgun (WGS) entry which is preliminary data.</text>
</comment>
<gene>
    <name evidence="1" type="ORF">SDC9_97980</name>
</gene>
<dbReference type="EMBL" id="VSSQ01013318">
    <property type="protein sequence ID" value="MPM51232.1"/>
    <property type="molecule type" value="Genomic_DNA"/>
</dbReference>
<evidence type="ECO:0000313" key="1">
    <source>
        <dbReference type="EMBL" id="MPM51232.1"/>
    </source>
</evidence>
<reference evidence="1" key="1">
    <citation type="submission" date="2019-08" db="EMBL/GenBank/DDBJ databases">
        <authorList>
            <person name="Kucharzyk K."/>
            <person name="Murdoch R.W."/>
            <person name="Higgins S."/>
            <person name="Loffler F."/>
        </authorList>
    </citation>
    <scope>NUCLEOTIDE SEQUENCE</scope>
</reference>
<name>A0A645ADE9_9ZZZZ</name>